<dbReference type="InterPro" id="IPR057670">
    <property type="entry name" value="SH3_retrovirus"/>
</dbReference>
<feature type="region of interest" description="Disordered" evidence="1">
    <location>
        <begin position="274"/>
        <end position="294"/>
    </location>
</feature>
<feature type="compositionally biased region" description="Basic and acidic residues" evidence="1">
    <location>
        <begin position="633"/>
        <end position="646"/>
    </location>
</feature>
<accession>A0A6L2MTW7</accession>
<dbReference type="EMBL" id="BKCJ010007227">
    <property type="protein sequence ID" value="GEU76172.1"/>
    <property type="molecule type" value="Genomic_DNA"/>
</dbReference>
<evidence type="ECO:0000259" key="2">
    <source>
        <dbReference type="Pfam" id="PF25597"/>
    </source>
</evidence>
<proteinExistence type="predicted"/>
<evidence type="ECO:0000256" key="1">
    <source>
        <dbReference type="SAM" id="MobiDB-lite"/>
    </source>
</evidence>
<feature type="domain" description="Retroviral polymerase SH3-like" evidence="2">
    <location>
        <begin position="542"/>
        <end position="587"/>
    </location>
</feature>
<comment type="caution">
    <text evidence="3">The sequence shown here is derived from an EMBL/GenBank/DDBJ whole genome shotgun (WGS) entry which is preliminary data.</text>
</comment>
<gene>
    <name evidence="3" type="ORF">Tci_048150</name>
</gene>
<sequence>MALVESPQMVSSVKLPILKKGEYTLWSMRMEYSLTNTDYGLWHVIMNGDEAVQTTRDENDVETDDAKSLWAAIKSLDKAYDRFQKLISLLKVHGVTVSNEDANQKFLRALPSSQNNIALIIRNKEGIDELDIDDLYNNLKVFKDDIKGSSGSYSNSQNVAFLFAKDTNNINEVNTANSVSTAAGHSSSGQASSSSYTDDLMFLFFSYVAQKEPTEFALMAYTLGSDTEKNEVAYEEKIAVLEFEVKDKDKTGLGYVDQLSKSDNEVLPSVFDSHLSDADDNPTKDRFKKGNGYHAVPPPLTGNYMPRLADLSFVGLDDSVYRPTANKASASISKDTQVDLQTTVKPSFKKIEFTKARNESVKSDKQADKPNMETVNTVRINGVNTTGQTSVSTVERNGVTAVKTSAGFVTFGGSTKGGKITGIGKIKTKKIDFEDVFFVTEQKFNLFFVSQMCDKKISVLFTKSECLVLFPDFKVIDESQVLLRVPKQNNMYSFDLKNVVPSGDLTCLFTKAIIDESNLWNRRLGHVNFKTMNKLVKGNLVRGKFDGKSEEGFLVGYSVNIKAFRVFNTQTRKVKENLHVNFLENKPNVAGQGPNWLFDIDSLANSMNYQPVIAGNQANKIQNVLERMMNQEKEATEQSDDVRKEFQAQYNS</sequence>
<feature type="region of interest" description="Disordered" evidence="1">
    <location>
        <begin position="633"/>
        <end position="652"/>
    </location>
</feature>
<dbReference type="AlphaFoldDB" id="A0A6L2MTW7"/>
<organism evidence="3">
    <name type="scientific">Tanacetum cinerariifolium</name>
    <name type="common">Dalmatian daisy</name>
    <name type="synonym">Chrysanthemum cinerariifolium</name>
    <dbReference type="NCBI Taxonomy" id="118510"/>
    <lineage>
        <taxon>Eukaryota</taxon>
        <taxon>Viridiplantae</taxon>
        <taxon>Streptophyta</taxon>
        <taxon>Embryophyta</taxon>
        <taxon>Tracheophyta</taxon>
        <taxon>Spermatophyta</taxon>
        <taxon>Magnoliopsida</taxon>
        <taxon>eudicotyledons</taxon>
        <taxon>Gunneridae</taxon>
        <taxon>Pentapetalae</taxon>
        <taxon>asterids</taxon>
        <taxon>campanulids</taxon>
        <taxon>Asterales</taxon>
        <taxon>Asteraceae</taxon>
        <taxon>Asteroideae</taxon>
        <taxon>Anthemideae</taxon>
        <taxon>Anthemidinae</taxon>
        <taxon>Tanacetum</taxon>
    </lineage>
</organism>
<protein>
    <submittedName>
        <fullName evidence="3">Ribonuclease H-like domain-containing protein</fullName>
    </submittedName>
</protein>
<dbReference type="Pfam" id="PF25597">
    <property type="entry name" value="SH3_retrovirus"/>
    <property type="match status" value="1"/>
</dbReference>
<feature type="compositionally biased region" description="Basic and acidic residues" evidence="1">
    <location>
        <begin position="274"/>
        <end position="285"/>
    </location>
</feature>
<evidence type="ECO:0000313" key="3">
    <source>
        <dbReference type="EMBL" id="GEU76172.1"/>
    </source>
</evidence>
<name>A0A6L2MTW7_TANCI</name>
<reference evidence="3" key="1">
    <citation type="journal article" date="2019" name="Sci. Rep.">
        <title>Draft genome of Tanacetum cinerariifolium, the natural source of mosquito coil.</title>
        <authorList>
            <person name="Yamashiro T."/>
            <person name="Shiraishi A."/>
            <person name="Satake H."/>
            <person name="Nakayama K."/>
        </authorList>
    </citation>
    <scope>NUCLEOTIDE SEQUENCE</scope>
</reference>